<reference evidence="6 7" key="1">
    <citation type="journal article" date="2003" name="Int. J. Syst. Evol. Microbiol.">
        <title>Towards a standardized format for the description of a novel species (of an established genus): Ochrobactrum gallinifaecis sp. nov.</title>
        <authorList>
            <person name="Kampfer P."/>
            <person name="Buczolits S."/>
            <person name="Albrecht A."/>
            <person name="Busse H.J."/>
            <person name="Stackebrandt E."/>
        </authorList>
    </citation>
    <scope>NUCLEOTIDE SEQUENCE [LARGE SCALE GENOMIC DNA]</scope>
    <source>
        <strain evidence="6 7">ISO 196</strain>
    </source>
</reference>
<keyword evidence="7" id="KW-1185">Reference proteome</keyword>
<sequence>MNRLKKIALASAAACALMATPAAAKDIVGLITKTNINPFFVKMKEGAEAKAAELGVELRSFAGRIDGDNESQVEAIENLISAGAKGILITPNDSKGIISAVKKARDAGLIVIALDTPLDPIDAADATFATDNFKAGQLIGEWANKTLGDEAANARIAFLDVSKLGFTVDLLRDQGFMQGFGIDIKDPNIIGDEDDKRIVGHEATDGNEEGGRTGMENLLQRDPTLNVVYTIAEPVAAGAYEAIKAVGAEKGITITSIDGGCPGVENVRAGVIGATSMQFPLRMAELGVQAIVDYGKTGKLPENTPGLNFLDTGTQLVTDKPVEGLDSITSEEALKLCWG</sequence>
<dbReference type="InterPro" id="IPR025997">
    <property type="entry name" value="SBP_2_dom"/>
</dbReference>
<dbReference type="RefSeq" id="WP_140905975.1">
    <property type="nucleotide sequence ID" value="NZ_JBHTMD010000012.1"/>
</dbReference>
<gene>
    <name evidence="6" type="ORF">FHY56_15050</name>
</gene>
<keyword evidence="3 4" id="KW-0732">Signal</keyword>
<name>A0A502BLL2_9HYPH</name>
<evidence type="ECO:0000256" key="3">
    <source>
        <dbReference type="ARBA" id="ARBA00022729"/>
    </source>
</evidence>
<comment type="caution">
    <text evidence="6">The sequence shown here is derived from an EMBL/GenBank/DDBJ whole genome shotgun (WGS) entry which is preliminary data.</text>
</comment>
<feature type="signal peptide" evidence="4">
    <location>
        <begin position="1"/>
        <end position="24"/>
    </location>
</feature>
<dbReference type="Pfam" id="PF13407">
    <property type="entry name" value="Peripla_BP_4"/>
    <property type="match status" value="1"/>
</dbReference>
<protein>
    <submittedName>
        <fullName evidence="6">Sugar ABC transporter substrate-binding protein</fullName>
    </submittedName>
</protein>
<dbReference type="OrthoDB" id="4827464at2"/>
<dbReference type="Gene3D" id="3.40.50.2300">
    <property type="match status" value="2"/>
</dbReference>
<dbReference type="Proteomes" id="UP000315388">
    <property type="component" value="Unassembled WGS sequence"/>
</dbReference>
<feature type="domain" description="Periplasmic binding protein" evidence="5">
    <location>
        <begin position="28"/>
        <end position="295"/>
    </location>
</feature>
<dbReference type="AlphaFoldDB" id="A0A502BLL2"/>
<evidence type="ECO:0000313" key="6">
    <source>
        <dbReference type="EMBL" id="TPF74268.1"/>
    </source>
</evidence>
<comment type="similarity">
    <text evidence="2">Belongs to the bacterial solute-binding protein 2 family.</text>
</comment>
<evidence type="ECO:0000256" key="2">
    <source>
        <dbReference type="ARBA" id="ARBA00007639"/>
    </source>
</evidence>
<evidence type="ECO:0000256" key="4">
    <source>
        <dbReference type="SAM" id="SignalP"/>
    </source>
</evidence>
<dbReference type="EMBL" id="VEWJ01000013">
    <property type="protein sequence ID" value="TPF74268.1"/>
    <property type="molecule type" value="Genomic_DNA"/>
</dbReference>
<evidence type="ECO:0000313" key="7">
    <source>
        <dbReference type="Proteomes" id="UP000315388"/>
    </source>
</evidence>
<dbReference type="GO" id="GO:0030313">
    <property type="term" value="C:cell envelope"/>
    <property type="evidence" value="ECO:0007669"/>
    <property type="project" value="UniProtKB-SubCell"/>
</dbReference>
<proteinExistence type="inferred from homology"/>
<evidence type="ECO:0000259" key="5">
    <source>
        <dbReference type="Pfam" id="PF13407"/>
    </source>
</evidence>
<dbReference type="PANTHER" id="PTHR46847:SF1">
    <property type="entry name" value="D-ALLOSE-BINDING PERIPLASMIC PROTEIN-RELATED"/>
    <property type="match status" value="1"/>
</dbReference>
<evidence type="ECO:0000256" key="1">
    <source>
        <dbReference type="ARBA" id="ARBA00004196"/>
    </source>
</evidence>
<dbReference type="PANTHER" id="PTHR46847">
    <property type="entry name" value="D-ALLOSE-BINDING PERIPLASMIC PROTEIN-RELATED"/>
    <property type="match status" value="1"/>
</dbReference>
<dbReference type="CDD" id="cd19973">
    <property type="entry name" value="PBP1_ABC_sugar_binding-like"/>
    <property type="match status" value="1"/>
</dbReference>
<organism evidence="6 7">
    <name type="scientific">Brucella gallinifaecis</name>
    <dbReference type="NCBI Taxonomy" id="215590"/>
    <lineage>
        <taxon>Bacteria</taxon>
        <taxon>Pseudomonadati</taxon>
        <taxon>Pseudomonadota</taxon>
        <taxon>Alphaproteobacteria</taxon>
        <taxon>Hyphomicrobiales</taxon>
        <taxon>Brucellaceae</taxon>
        <taxon>Brucella/Ochrobactrum group</taxon>
        <taxon>Brucella</taxon>
    </lineage>
</organism>
<accession>A0A502BLL2</accession>
<dbReference type="InterPro" id="IPR028082">
    <property type="entry name" value="Peripla_BP_I"/>
</dbReference>
<comment type="subcellular location">
    <subcellularLocation>
        <location evidence="1">Cell envelope</location>
    </subcellularLocation>
</comment>
<dbReference type="SUPFAM" id="SSF53822">
    <property type="entry name" value="Periplasmic binding protein-like I"/>
    <property type="match status" value="1"/>
</dbReference>
<feature type="chain" id="PRO_5021276585" evidence="4">
    <location>
        <begin position="25"/>
        <end position="339"/>
    </location>
</feature>
<dbReference type="GO" id="GO:0030246">
    <property type="term" value="F:carbohydrate binding"/>
    <property type="evidence" value="ECO:0007669"/>
    <property type="project" value="UniProtKB-ARBA"/>
</dbReference>